<dbReference type="Gramene" id="EOX95362">
    <property type="protein sequence ID" value="EOX95362"/>
    <property type="gene ID" value="TCM_004874"/>
</dbReference>
<organism evidence="1 2">
    <name type="scientific">Theobroma cacao</name>
    <name type="common">Cacao</name>
    <name type="synonym">Cocoa</name>
    <dbReference type="NCBI Taxonomy" id="3641"/>
    <lineage>
        <taxon>Eukaryota</taxon>
        <taxon>Viridiplantae</taxon>
        <taxon>Streptophyta</taxon>
        <taxon>Embryophyta</taxon>
        <taxon>Tracheophyta</taxon>
        <taxon>Spermatophyta</taxon>
        <taxon>Magnoliopsida</taxon>
        <taxon>eudicotyledons</taxon>
        <taxon>Gunneridae</taxon>
        <taxon>Pentapetalae</taxon>
        <taxon>rosids</taxon>
        <taxon>malvids</taxon>
        <taxon>Malvales</taxon>
        <taxon>Malvaceae</taxon>
        <taxon>Byttnerioideae</taxon>
        <taxon>Theobroma</taxon>
    </lineage>
</organism>
<evidence type="ECO:0000313" key="1">
    <source>
        <dbReference type="EMBL" id="EOX95362.1"/>
    </source>
</evidence>
<sequence>MDAIIAKTGMVGSIILRRFCRRAIFMDDDQCLASSFFIAKNFHFESYAISIRCSHLTHHLRLCLSLLSYIINKSHYRNLVFTCQNPLYQNSEAIAVAAASYSFRKGMQWQ</sequence>
<dbReference type="InParanoid" id="A0A061DSH2"/>
<gene>
    <name evidence="1" type="ORF">TCM_004874</name>
</gene>
<protein>
    <submittedName>
        <fullName evidence="1">Uncharacterized protein</fullName>
    </submittedName>
</protein>
<dbReference type="EMBL" id="CM001879">
    <property type="protein sequence ID" value="EOX95362.1"/>
    <property type="molecule type" value="Genomic_DNA"/>
</dbReference>
<dbReference type="Proteomes" id="UP000026915">
    <property type="component" value="Chromosome 1"/>
</dbReference>
<reference evidence="1 2" key="1">
    <citation type="journal article" date="2013" name="Genome Biol.">
        <title>The genome sequence of the most widely cultivated cacao type and its use to identify candidate genes regulating pod color.</title>
        <authorList>
            <person name="Motamayor J.C."/>
            <person name="Mockaitis K."/>
            <person name="Schmutz J."/>
            <person name="Haiminen N."/>
            <person name="Iii D.L."/>
            <person name="Cornejo O."/>
            <person name="Findley S.D."/>
            <person name="Zheng P."/>
            <person name="Utro F."/>
            <person name="Royaert S."/>
            <person name="Saski C."/>
            <person name="Jenkins J."/>
            <person name="Podicheti R."/>
            <person name="Zhao M."/>
            <person name="Scheffler B.E."/>
            <person name="Stack J.C."/>
            <person name="Feltus F.A."/>
            <person name="Mustiga G.M."/>
            <person name="Amores F."/>
            <person name="Phillips W."/>
            <person name="Marelli J.P."/>
            <person name="May G.D."/>
            <person name="Shapiro H."/>
            <person name="Ma J."/>
            <person name="Bustamante C.D."/>
            <person name="Schnell R.J."/>
            <person name="Main D."/>
            <person name="Gilbert D."/>
            <person name="Parida L."/>
            <person name="Kuhn D.N."/>
        </authorList>
    </citation>
    <scope>NUCLEOTIDE SEQUENCE [LARGE SCALE GENOMIC DNA]</scope>
    <source>
        <strain evidence="2">cv. Matina 1-6</strain>
    </source>
</reference>
<evidence type="ECO:0000313" key="2">
    <source>
        <dbReference type="Proteomes" id="UP000026915"/>
    </source>
</evidence>
<proteinExistence type="predicted"/>
<accession>A0A061DSH2</accession>
<dbReference type="HOGENOM" id="CLU_2175628_0_0_1"/>
<keyword evidence="2" id="KW-1185">Reference proteome</keyword>
<name>A0A061DSH2_THECC</name>
<dbReference type="AlphaFoldDB" id="A0A061DSH2"/>